<evidence type="ECO:0000256" key="1">
    <source>
        <dbReference type="SAM" id="MobiDB-lite"/>
    </source>
</evidence>
<organism evidence="2">
    <name type="scientific">Rhizophora mucronata</name>
    <name type="common">Asiatic mangrove</name>
    <dbReference type="NCBI Taxonomy" id="61149"/>
    <lineage>
        <taxon>Eukaryota</taxon>
        <taxon>Viridiplantae</taxon>
        <taxon>Streptophyta</taxon>
        <taxon>Embryophyta</taxon>
        <taxon>Tracheophyta</taxon>
        <taxon>Spermatophyta</taxon>
        <taxon>Magnoliopsida</taxon>
        <taxon>eudicotyledons</taxon>
        <taxon>Gunneridae</taxon>
        <taxon>Pentapetalae</taxon>
        <taxon>rosids</taxon>
        <taxon>fabids</taxon>
        <taxon>Malpighiales</taxon>
        <taxon>Rhizophoraceae</taxon>
        <taxon>Rhizophora</taxon>
    </lineage>
</organism>
<dbReference type="EMBL" id="GGEC01083721">
    <property type="protein sequence ID" value="MBX64205.1"/>
    <property type="molecule type" value="Transcribed_RNA"/>
</dbReference>
<reference evidence="2" key="1">
    <citation type="submission" date="2018-02" db="EMBL/GenBank/DDBJ databases">
        <title>Rhizophora mucronata_Transcriptome.</title>
        <authorList>
            <person name="Meera S.P."/>
            <person name="Sreeshan A."/>
            <person name="Augustine A."/>
        </authorList>
    </citation>
    <scope>NUCLEOTIDE SEQUENCE</scope>
    <source>
        <tissue evidence="2">Leaf</tissue>
    </source>
</reference>
<evidence type="ECO:0000313" key="2">
    <source>
        <dbReference type="EMBL" id="MBX64205.1"/>
    </source>
</evidence>
<dbReference type="AlphaFoldDB" id="A0A2P2QB72"/>
<protein>
    <submittedName>
        <fullName evidence="2">Uncharacterized protein</fullName>
    </submittedName>
</protein>
<dbReference type="PANTHER" id="PTHR34662:SF3">
    <property type="entry name" value="OS04G0422700 PROTEIN"/>
    <property type="match status" value="1"/>
</dbReference>
<sequence>MPFINSNPAVPLPTGETDSATVRPLPTSGQHQQVSLCHCFSYLWR</sequence>
<name>A0A2P2QB72_RHIMU</name>
<accession>A0A2P2QB72</accession>
<dbReference type="PANTHER" id="PTHR34662">
    <property type="entry name" value="OS04G0422700 PROTEIN"/>
    <property type="match status" value="1"/>
</dbReference>
<feature type="region of interest" description="Disordered" evidence="1">
    <location>
        <begin position="1"/>
        <end position="27"/>
    </location>
</feature>
<proteinExistence type="predicted"/>